<dbReference type="OrthoDB" id="4509729at2759"/>
<protein>
    <submittedName>
        <fullName evidence="2">Uncharacterized protein</fullName>
    </submittedName>
</protein>
<dbReference type="HOGENOM" id="CLU_141804_0_0_1"/>
<feature type="compositionally biased region" description="Low complexity" evidence="1">
    <location>
        <begin position="120"/>
        <end position="136"/>
    </location>
</feature>
<dbReference type="EMBL" id="KN275962">
    <property type="protein sequence ID" value="EEH49149.1"/>
    <property type="molecule type" value="Genomic_DNA"/>
</dbReference>
<proteinExistence type="predicted"/>
<dbReference type="InParanoid" id="C1GD92"/>
<feature type="region of interest" description="Disordered" evidence="1">
    <location>
        <begin position="13"/>
        <end position="55"/>
    </location>
</feature>
<dbReference type="OMA" id="DSIFADY"/>
<accession>C1GD92</accession>
<dbReference type="eggNOG" id="ENOG502T0XX">
    <property type="taxonomic scope" value="Eukaryota"/>
</dbReference>
<evidence type="ECO:0000313" key="3">
    <source>
        <dbReference type="Proteomes" id="UP000001628"/>
    </source>
</evidence>
<dbReference type="VEuPathDB" id="FungiDB:PADG_05228"/>
<keyword evidence="3" id="KW-1185">Reference proteome</keyword>
<organism evidence="2 3">
    <name type="scientific">Paracoccidioides brasiliensis (strain Pb18)</name>
    <dbReference type="NCBI Taxonomy" id="502780"/>
    <lineage>
        <taxon>Eukaryota</taxon>
        <taxon>Fungi</taxon>
        <taxon>Dikarya</taxon>
        <taxon>Ascomycota</taxon>
        <taxon>Pezizomycotina</taxon>
        <taxon>Eurotiomycetes</taxon>
        <taxon>Eurotiomycetidae</taxon>
        <taxon>Onygenales</taxon>
        <taxon>Ajellomycetaceae</taxon>
        <taxon>Paracoccidioides</taxon>
    </lineage>
</organism>
<dbReference type="KEGG" id="pbn:PADG_05228"/>
<dbReference type="STRING" id="502780.C1GD92"/>
<dbReference type="Proteomes" id="UP000001628">
    <property type="component" value="Unassembled WGS sequence"/>
</dbReference>
<feature type="region of interest" description="Disordered" evidence="1">
    <location>
        <begin position="120"/>
        <end position="142"/>
    </location>
</feature>
<feature type="compositionally biased region" description="Low complexity" evidence="1">
    <location>
        <begin position="32"/>
        <end position="42"/>
    </location>
</feature>
<dbReference type="RefSeq" id="XP_010760930.1">
    <property type="nucleotide sequence ID" value="XM_010762628.1"/>
</dbReference>
<name>C1GD92_PARBD</name>
<evidence type="ECO:0000313" key="2">
    <source>
        <dbReference type="EMBL" id="EEH49149.1"/>
    </source>
</evidence>
<sequence>MLPTDKLKALLPITVHSITQPPSRYPSPSPTSSPESTTRLSSTPPPSHMLPDSLEDSIFADYDDSRSNDMDQQVKLALTELLNSASIKSDQQVRMWVQNKLMDTEHRLKARRKSRILNMGNMGVTNNTNVSSTLNSPGVSVSDMQPGFRGGLPLVE</sequence>
<reference evidence="2 3" key="1">
    <citation type="journal article" date="2011" name="PLoS Genet.">
        <title>Comparative genomic analysis of human fungal pathogens causing paracoccidioidomycosis.</title>
        <authorList>
            <person name="Desjardins C.A."/>
            <person name="Champion M.D."/>
            <person name="Holder J.W."/>
            <person name="Muszewska A."/>
            <person name="Goldberg J."/>
            <person name="Bailao A.M."/>
            <person name="Brigido M.M."/>
            <person name="Ferreira M.E."/>
            <person name="Garcia A.M."/>
            <person name="Grynberg M."/>
            <person name="Gujja S."/>
            <person name="Heiman D.I."/>
            <person name="Henn M.R."/>
            <person name="Kodira C.D."/>
            <person name="Leon-Narvaez H."/>
            <person name="Longo L.V."/>
            <person name="Ma L.J."/>
            <person name="Malavazi I."/>
            <person name="Matsuo A.L."/>
            <person name="Morais F.V."/>
            <person name="Pereira M."/>
            <person name="Rodriguez-Brito S."/>
            <person name="Sakthikumar S."/>
            <person name="Salem-Izacc S.M."/>
            <person name="Sykes S.M."/>
            <person name="Teixeira M.M."/>
            <person name="Vallejo M.C."/>
            <person name="Walter M.E."/>
            <person name="Yandava C."/>
            <person name="Young S."/>
            <person name="Zeng Q."/>
            <person name="Zucker J."/>
            <person name="Felipe M.S."/>
            <person name="Goldman G.H."/>
            <person name="Haas B.J."/>
            <person name="McEwen J.G."/>
            <person name="Nino-Vega G."/>
            <person name="Puccia R."/>
            <person name="San-Blas G."/>
            <person name="Soares C.M."/>
            <person name="Birren B.W."/>
            <person name="Cuomo C.A."/>
        </authorList>
    </citation>
    <scope>NUCLEOTIDE SEQUENCE [LARGE SCALE GENOMIC DNA]</scope>
    <source>
        <strain evidence="2 3">Pb18</strain>
    </source>
</reference>
<dbReference type="AlphaFoldDB" id="C1GD92"/>
<dbReference type="GeneID" id="22584198"/>
<gene>
    <name evidence="2" type="ORF">PADG_05228</name>
</gene>
<evidence type="ECO:0000256" key="1">
    <source>
        <dbReference type="SAM" id="MobiDB-lite"/>
    </source>
</evidence>